<sequence>MANTGLTLNQRSSREWSKTSCPGANQLTDIRPLPTLASLCIVQFDRSNLGAPTDQWEPPVLLHY</sequence>
<feature type="compositionally biased region" description="Polar residues" evidence="1">
    <location>
        <begin position="1"/>
        <end position="11"/>
    </location>
</feature>
<reference evidence="2 4" key="1">
    <citation type="journal article" date="2014" name="Nat. Genet.">
        <title>Genome and transcriptome of the porcine whipworm Trichuris suis.</title>
        <authorList>
            <person name="Jex A.R."/>
            <person name="Nejsum P."/>
            <person name="Schwarz E.M."/>
            <person name="Hu L."/>
            <person name="Young N.D."/>
            <person name="Hall R.S."/>
            <person name="Korhonen P.K."/>
            <person name="Liao S."/>
            <person name="Thamsborg S."/>
            <person name="Xia J."/>
            <person name="Xu P."/>
            <person name="Wang S."/>
            <person name="Scheerlinck J.P."/>
            <person name="Hofmann A."/>
            <person name="Sternberg P.W."/>
            <person name="Wang J."/>
            <person name="Gasser R.B."/>
        </authorList>
    </citation>
    <scope>NUCLEOTIDE SEQUENCE [LARGE SCALE GENOMIC DNA]</scope>
    <source>
        <strain evidence="3">DCEP-RM93F</strain>
        <strain evidence="2">DCEP-RM93M</strain>
    </source>
</reference>
<name>A0A085MEL1_9BILA</name>
<evidence type="ECO:0000313" key="3">
    <source>
        <dbReference type="EMBL" id="KFD68069.1"/>
    </source>
</evidence>
<evidence type="ECO:0000256" key="1">
    <source>
        <dbReference type="SAM" id="MobiDB-lite"/>
    </source>
</evidence>
<evidence type="ECO:0000313" key="2">
    <source>
        <dbReference type="EMBL" id="KFD55657.1"/>
    </source>
</evidence>
<dbReference type="Proteomes" id="UP000030764">
    <property type="component" value="Unassembled WGS sequence"/>
</dbReference>
<dbReference type="EMBL" id="KL363198">
    <property type="protein sequence ID" value="KFD55657.1"/>
    <property type="molecule type" value="Genomic_DNA"/>
</dbReference>
<accession>A0A085MEL1</accession>
<feature type="region of interest" description="Disordered" evidence="1">
    <location>
        <begin position="1"/>
        <end position="21"/>
    </location>
</feature>
<evidence type="ECO:0000313" key="4">
    <source>
        <dbReference type="Proteomes" id="UP000030764"/>
    </source>
</evidence>
<organism evidence="2 4">
    <name type="scientific">Trichuris suis</name>
    <name type="common">pig whipworm</name>
    <dbReference type="NCBI Taxonomy" id="68888"/>
    <lineage>
        <taxon>Eukaryota</taxon>
        <taxon>Metazoa</taxon>
        <taxon>Ecdysozoa</taxon>
        <taxon>Nematoda</taxon>
        <taxon>Enoplea</taxon>
        <taxon>Dorylaimia</taxon>
        <taxon>Trichinellida</taxon>
        <taxon>Trichuridae</taxon>
        <taxon>Trichuris</taxon>
    </lineage>
</organism>
<proteinExistence type="predicted"/>
<keyword evidence="4" id="KW-1185">Reference proteome</keyword>
<dbReference type="Proteomes" id="UP000030758">
    <property type="component" value="Unassembled WGS sequence"/>
</dbReference>
<dbReference type="AlphaFoldDB" id="A0A085MEL1"/>
<gene>
    <name evidence="2" type="ORF">M513_03405</name>
    <name evidence="3" type="ORF">M514_03405</name>
</gene>
<dbReference type="EMBL" id="KL367508">
    <property type="protein sequence ID" value="KFD68069.1"/>
    <property type="molecule type" value="Genomic_DNA"/>
</dbReference>
<protein>
    <submittedName>
        <fullName evidence="2">Uncharacterized protein</fullName>
    </submittedName>
</protein>